<reference evidence="2" key="1">
    <citation type="submission" date="2022-11" db="EMBL/GenBank/DDBJ databases">
        <authorList>
            <person name="Petersen C."/>
        </authorList>
    </citation>
    <scope>NUCLEOTIDE SEQUENCE</scope>
    <source>
        <strain evidence="2">IBT 30069</strain>
    </source>
</reference>
<dbReference type="SUPFAM" id="SSF56300">
    <property type="entry name" value="Metallo-dependent phosphatases"/>
    <property type="match status" value="1"/>
</dbReference>
<dbReference type="CDD" id="cd07383">
    <property type="entry name" value="MPP_Dcr2"/>
    <property type="match status" value="1"/>
</dbReference>
<dbReference type="OrthoDB" id="783096at2759"/>
<evidence type="ECO:0000313" key="3">
    <source>
        <dbReference type="Proteomes" id="UP001149165"/>
    </source>
</evidence>
<dbReference type="Pfam" id="PF00149">
    <property type="entry name" value="Metallophos"/>
    <property type="match status" value="1"/>
</dbReference>
<evidence type="ECO:0000259" key="1">
    <source>
        <dbReference type="Pfam" id="PF00149"/>
    </source>
</evidence>
<dbReference type="GO" id="GO:0005737">
    <property type="term" value="C:cytoplasm"/>
    <property type="evidence" value="ECO:0007669"/>
    <property type="project" value="TreeGrafter"/>
</dbReference>
<dbReference type="InterPro" id="IPR004843">
    <property type="entry name" value="Calcineurin-like_PHP"/>
</dbReference>
<comment type="caution">
    <text evidence="2">The sequence shown here is derived from an EMBL/GenBank/DDBJ whole genome shotgun (WGS) entry which is preliminary data.</text>
</comment>
<dbReference type="FunFam" id="3.60.21.10:FF:000054">
    <property type="entry name" value="DCR2p Phosphoesterase"/>
    <property type="match status" value="1"/>
</dbReference>
<evidence type="ECO:0000313" key="2">
    <source>
        <dbReference type="EMBL" id="KAJ5109112.1"/>
    </source>
</evidence>
<gene>
    <name evidence="2" type="ORF">N7456_005787</name>
</gene>
<dbReference type="Proteomes" id="UP001149165">
    <property type="component" value="Unassembled WGS sequence"/>
</dbReference>
<dbReference type="AlphaFoldDB" id="A0A9W9KKV7"/>
<keyword evidence="3" id="KW-1185">Reference proteome</keyword>
<dbReference type="Gene3D" id="3.60.21.10">
    <property type="match status" value="1"/>
</dbReference>
<proteinExistence type="predicted"/>
<dbReference type="InterPro" id="IPR029052">
    <property type="entry name" value="Metallo-depent_PP-like"/>
</dbReference>
<name>A0A9W9KKV7_9EURO</name>
<dbReference type="PANTHER" id="PTHR32440">
    <property type="entry name" value="PHOSPHATASE DCR2-RELATED-RELATED"/>
    <property type="match status" value="1"/>
</dbReference>
<feature type="domain" description="Calcineurin-like phosphoesterase" evidence="1">
    <location>
        <begin position="218"/>
        <end position="467"/>
    </location>
</feature>
<organism evidence="2 3">
    <name type="scientific">Penicillium angulare</name>
    <dbReference type="NCBI Taxonomy" id="116970"/>
    <lineage>
        <taxon>Eukaryota</taxon>
        <taxon>Fungi</taxon>
        <taxon>Dikarya</taxon>
        <taxon>Ascomycota</taxon>
        <taxon>Pezizomycotina</taxon>
        <taxon>Eurotiomycetes</taxon>
        <taxon>Eurotiomycetidae</taxon>
        <taxon>Eurotiales</taxon>
        <taxon>Aspergillaceae</taxon>
        <taxon>Penicillium</taxon>
    </lineage>
</organism>
<reference evidence="2" key="2">
    <citation type="journal article" date="2023" name="IMA Fungus">
        <title>Comparative genomic study of the Penicillium genus elucidates a diverse pangenome and 15 lateral gene transfer events.</title>
        <authorList>
            <person name="Petersen C."/>
            <person name="Sorensen T."/>
            <person name="Nielsen M.R."/>
            <person name="Sondergaard T.E."/>
            <person name="Sorensen J.L."/>
            <person name="Fitzpatrick D.A."/>
            <person name="Frisvad J.C."/>
            <person name="Nielsen K.L."/>
        </authorList>
    </citation>
    <scope>NUCLEOTIDE SEQUENCE</scope>
    <source>
        <strain evidence="2">IBT 30069</strain>
    </source>
</reference>
<protein>
    <recommendedName>
        <fullName evidence="1">Calcineurin-like phosphoesterase domain-containing protein</fullName>
    </recommendedName>
</protein>
<accession>A0A9W9KKV7</accession>
<dbReference type="EMBL" id="JAPQKH010000003">
    <property type="protein sequence ID" value="KAJ5109112.1"/>
    <property type="molecule type" value="Genomic_DNA"/>
</dbReference>
<sequence length="551" mass="62068">MARRLVRAGLQLGLFTAFILLVVLFLDNQFSVLPTSIHGHLPMHYSGFVITDLTVTKCSSLNPFSSCNLDPEVWHRVEKDLYLRSAWTSSAYIHFQRKKEEELGPDDKVVIDLKIGRLTPPAEYSGKGEPEFWEPRPGGIWLKRTASRHASDSKKAVTYVDALFGADAVDPRPNWEIKDTPLLLDSWTERLETRLSIRRGNPIKSEKPTPRINENGKFKVMQLADIHLSTGTGACRDPIPAEPIPGQKCEADPRTLEFIERLLDEEKPDMVVFSGDQVNGETAPDAQSALYKSVKLLVDRKIPYAAIFGNHDDEGDLSREQMMAIYEDLPYSLSAAGPEDIDGVGNYIVEILDRGKSTHSALTFYLLDTHSYSPDERQFRGYDWIKPSQTRWFKNTAQGLRSKHKEYSHIHMNMAFIHIPLPEYRVGGKYWQGSWDEAPTAPGFNSGFKDALEEEGVLFVSCGHDHVNDYCMLEQDANEQPSLWMCYGGGGGLGGYGGYNDYVRRVRFFDFDMGPGRVTTYKRLEWGQTEAKIDELMIVDGGAVKGPNAQS</sequence>
<dbReference type="GO" id="GO:0004721">
    <property type="term" value="F:phosphoprotein phosphatase activity"/>
    <property type="evidence" value="ECO:0007669"/>
    <property type="project" value="TreeGrafter"/>
</dbReference>
<dbReference type="PANTHER" id="PTHR32440:SF0">
    <property type="entry name" value="PHOSPHATASE DCR2-RELATED"/>
    <property type="match status" value="1"/>
</dbReference>